<dbReference type="GO" id="GO:0030246">
    <property type="term" value="F:carbohydrate binding"/>
    <property type="evidence" value="ECO:0007669"/>
    <property type="project" value="InterPro"/>
</dbReference>
<protein>
    <submittedName>
        <fullName evidence="4">Uncharacterized protein</fullName>
    </submittedName>
</protein>
<dbReference type="Proteomes" id="UP000029736">
    <property type="component" value="Unassembled WGS sequence"/>
</dbReference>
<gene>
    <name evidence="4" type="ORF">IX84_22765</name>
</gene>
<evidence type="ECO:0000256" key="3">
    <source>
        <dbReference type="ARBA" id="ARBA00022837"/>
    </source>
</evidence>
<name>A0A098S1L2_9BACT</name>
<dbReference type="Gene3D" id="2.70.98.10">
    <property type="match status" value="1"/>
</dbReference>
<dbReference type="STRING" id="1524460.IX84_22765"/>
<organism evidence="4 5">
    <name type="scientific">Phaeodactylibacter xiamenensis</name>
    <dbReference type="NCBI Taxonomy" id="1524460"/>
    <lineage>
        <taxon>Bacteria</taxon>
        <taxon>Pseudomonadati</taxon>
        <taxon>Bacteroidota</taxon>
        <taxon>Saprospiria</taxon>
        <taxon>Saprospirales</taxon>
        <taxon>Haliscomenobacteraceae</taxon>
        <taxon>Phaeodactylibacter</taxon>
    </lineage>
</organism>
<reference evidence="4 5" key="1">
    <citation type="journal article" date="2014" name="Int. J. Syst. Evol. Microbiol.">
        <title>Phaeodactylibacter xiamenensis gen. nov., sp. nov., a member of the family Saprospiraceae isolated from the marine alga Phaeodactylum tricornutum.</title>
        <authorList>
            <person name="Chen Z.Jr."/>
            <person name="Lei X."/>
            <person name="Lai Q."/>
            <person name="Li Y."/>
            <person name="Zhang B."/>
            <person name="Zhang J."/>
            <person name="Zhang H."/>
            <person name="Yang L."/>
            <person name="Zheng W."/>
            <person name="Tian Y."/>
            <person name="Yu Z."/>
            <person name="Xu H.Jr."/>
            <person name="Zheng T."/>
        </authorList>
    </citation>
    <scope>NUCLEOTIDE SEQUENCE [LARGE SCALE GENOMIC DNA]</scope>
    <source>
        <strain evidence="4 5">KD52</strain>
    </source>
</reference>
<sequence>MEDPFSGLQKALAAHIKTETNTTKKMRKWLLGISLAVLTLGCGTPSAEETRENPVAESTPITLSNNQLQVTIDAYGGAFTQILHNENPVNPLTWGVTAEQMPENNKSGAPFQGHFLCLGRWGQPSKGEMAAGVPHNGEPANSLWTISQQTKTEVKMNAGAPLDGMVVARSVSLLPNAPVFRVSESFTNTFSLSRPTNVVQHITLGPPFLSPALTVHTNAHHGFNQKFALPDPHRLAYEWPQGVADTTGRTIDMRRTDEEENYVTTHLFPDTATYGWVAALQPEQGLILGYIWRLSEYPWINIWNHSADGQPAAKGLEFGTTGIGAPYEQLIMKDTRFRGQTSFEYIDAGETLEKSFAGFMLPAPNVSSVEDIEVRDDQIILYLKGAAGSANTITLPNPL</sequence>
<evidence type="ECO:0000313" key="5">
    <source>
        <dbReference type="Proteomes" id="UP000029736"/>
    </source>
</evidence>
<keyword evidence="3" id="KW-0106">Calcium</keyword>
<comment type="cofactor">
    <cofactor evidence="1">
        <name>Ca(2+)</name>
        <dbReference type="ChEBI" id="CHEBI:29108"/>
    </cofactor>
</comment>
<dbReference type="InterPro" id="IPR014718">
    <property type="entry name" value="GH-type_carb-bd"/>
</dbReference>
<accession>A0A098S1L2</accession>
<proteinExistence type="predicted"/>
<evidence type="ECO:0000313" key="4">
    <source>
        <dbReference type="EMBL" id="KGE86244.1"/>
    </source>
</evidence>
<comment type="subunit">
    <text evidence="2">Monomer.</text>
</comment>
<keyword evidence="5" id="KW-1185">Reference proteome</keyword>
<evidence type="ECO:0000256" key="2">
    <source>
        <dbReference type="ARBA" id="ARBA00011245"/>
    </source>
</evidence>
<dbReference type="AlphaFoldDB" id="A0A098S1L2"/>
<dbReference type="EMBL" id="JPOS01000081">
    <property type="protein sequence ID" value="KGE86244.1"/>
    <property type="molecule type" value="Genomic_DNA"/>
</dbReference>
<evidence type="ECO:0000256" key="1">
    <source>
        <dbReference type="ARBA" id="ARBA00001913"/>
    </source>
</evidence>
<comment type="caution">
    <text evidence="4">The sequence shown here is derived from an EMBL/GenBank/DDBJ whole genome shotgun (WGS) entry which is preliminary data.</text>
</comment>